<protein>
    <recommendedName>
        <fullName evidence="1">HNH nuclease domain-containing protein</fullName>
    </recommendedName>
</protein>
<accession>A0ABP3YEB2</accession>
<dbReference type="RefSeq" id="WP_343850946.1">
    <property type="nucleotide sequence ID" value="NZ_BAAAFI010000008.1"/>
</dbReference>
<comment type="caution">
    <text evidence="2">The sequence shown here is derived from an EMBL/GenBank/DDBJ whole genome shotgun (WGS) entry which is preliminary data.</text>
</comment>
<evidence type="ECO:0000259" key="1">
    <source>
        <dbReference type="SMART" id="SM00507"/>
    </source>
</evidence>
<dbReference type="Pfam" id="PF13392">
    <property type="entry name" value="HNH_3"/>
    <property type="match status" value="1"/>
</dbReference>
<sequence>MPVDVNDFERQMDCIYQGERYSVRDNGAVYRHTRENRLLRRLDNEWTFGKANNNGYLLMASEVVHRIVADAFLGEPPSPEQNVVDHLDTNRRNNRPENLRWVSKLDNKLSNPITRKKIVFYCGSMEAFIANPAILKEYLDKDPKFGWMRTVTPEEAKTSWQRLSNWARKSEPKASSKSNTLGEWVFGKSQESIPNHSEAVVASLTPNVIQANWKTPSVFPLCPQAEGHIPIEKYAVNLKIGEVFSRNRYTDSIVEAYAVSRDKDILWVLGKSSNSRAVKPWSLAEVIFENGKYVHRNMGSFFKKDGAEKEFTLAQGLEWAGGDTFDDNT</sequence>
<dbReference type="Gene3D" id="3.90.75.20">
    <property type="match status" value="1"/>
</dbReference>
<dbReference type="InterPro" id="IPR044925">
    <property type="entry name" value="His-Me_finger_sf"/>
</dbReference>
<dbReference type="SUPFAM" id="SSF54060">
    <property type="entry name" value="His-Me finger endonucleases"/>
    <property type="match status" value="1"/>
</dbReference>
<dbReference type="InterPro" id="IPR003615">
    <property type="entry name" value="HNH_nuc"/>
</dbReference>
<feature type="domain" description="HNH nuclease" evidence="1">
    <location>
        <begin position="58"/>
        <end position="108"/>
    </location>
</feature>
<dbReference type="EMBL" id="BAAAFI010000008">
    <property type="protein sequence ID" value="GAA0878991.1"/>
    <property type="molecule type" value="Genomic_DNA"/>
</dbReference>
<name>A0ABP3YEB2_9BACT</name>
<evidence type="ECO:0000313" key="3">
    <source>
        <dbReference type="Proteomes" id="UP001500469"/>
    </source>
</evidence>
<reference evidence="3" key="1">
    <citation type="journal article" date="2019" name="Int. J. Syst. Evol. Microbiol.">
        <title>The Global Catalogue of Microorganisms (GCM) 10K type strain sequencing project: providing services to taxonomists for standard genome sequencing and annotation.</title>
        <authorList>
            <consortium name="The Broad Institute Genomics Platform"/>
            <consortium name="The Broad Institute Genome Sequencing Center for Infectious Disease"/>
            <person name="Wu L."/>
            <person name="Ma J."/>
        </authorList>
    </citation>
    <scope>NUCLEOTIDE SEQUENCE [LARGE SCALE GENOMIC DNA]</scope>
    <source>
        <strain evidence="3">JCM 16112</strain>
    </source>
</reference>
<organism evidence="2 3">
    <name type="scientific">Algoriphagus jejuensis</name>
    <dbReference type="NCBI Taxonomy" id="419934"/>
    <lineage>
        <taxon>Bacteria</taxon>
        <taxon>Pseudomonadati</taxon>
        <taxon>Bacteroidota</taxon>
        <taxon>Cytophagia</taxon>
        <taxon>Cytophagales</taxon>
        <taxon>Cyclobacteriaceae</taxon>
        <taxon>Algoriphagus</taxon>
    </lineage>
</organism>
<dbReference type="Proteomes" id="UP001500469">
    <property type="component" value="Unassembled WGS sequence"/>
</dbReference>
<evidence type="ECO:0000313" key="2">
    <source>
        <dbReference type="EMBL" id="GAA0878991.1"/>
    </source>
</evidence>
<proteinExistence type="predicted"/>
<dbReference type="SMART" id="SM00507">
    <property type="entry name" value="HNHc"/>
    <property type="match status" value="1"/>
</dbReference>
<gene>
    <name evidence="2" type="ORF">GCM10009119_19590</name>
</gene>
<keyword evidence="3" id="KW-1185">Reference proteome</keyword>